<dbReference type="InterPro" id="IPR051924">
    <property type="entry name" value="GST_Kappa/NadH"/>
</dbReference>
<dbReference type="CDD" id="cd03022">
    <property type="entry name" value="DsbA_HCCA_Iso"/>
    <property type="match status" value="1"/>
</dbReference>
<feature type="active site" description="Nucleophile" evidence="2">
    <location>
        <position position="15"/>
    </location>
</feature>
<dbReference type="PIRSF" id="PIRSF006386">
    <property type="entry name" value="HCCAis_GSTk"/>
    <property type="match status" value="1"/>
</dbReference>
<evidence type="ECO:0000259" key="3">
    <source>
        <dbReference type="Pfam" id="PF01323"/>
    </source>
</evidence>
<dbReference type="RefSeq" id="WP_184264986.1">
    <property type="nucleotide sequence ID" value="NZ_JACIIX010000014.1"/>
</dbReference>
<reference evidence="4 5" key="1">
    <citation type="submission" date="2020-08" db="EMBL/GenBank/DDBJ databases">
        <title>Genomic Encyclopedia of Type Strains, Phase IV (KMG-IV): sequencing the most valuable type-strain genomes for metagenomic binning, comparative biology and taxonomic classification.</title>
        <authorList>
            <person name="Goeker M."/>
        </authorList>
    </citation>
    <scope>NUCLEOTIDE SEQUENCE [LARGE SCALE GENOMIC DNA]</scope>
    <source>
        <strain evidence="4 5">DSM 11590</strain>
    </source>
</reference>
<feature type="domain" description="DSBA-like thioredoxin" evidence="3">
    <location>
        <begin position="7"/>
        <end position="195"/>
    </location>
</feature>
<dbReference type="EMBL" id="JACIIX010000014">
    <property type="protein sequence ID" value="MBB6211850.1"/>
    <property type="molecule type" value="Genomic_DNA"/>
</dbReference>
<dbReference type="GO" id="GO:0018845">
    <property type="term" value="F:2-hydroxychromene-2-carboxylate isomerase activity"/>
    <property type="evidence" value="ECO:0007669"/>
    <property type="project" value="UniProtKB-UniRule"/>
</dbReference>
<comment type="catalytic activity">
    <reaction evidence="1">
        <text>2-hydroxychromene-2-carboxylate = (3E)-4-(2-hydroxyphenyl)-2-oxobut-3-enoate</text>
        <dbReference type="Rhea" id="RHEA:27401"/>
        <dbReference type="ChEBI" id="CHEBI:59350"/>
        <dbReference type="ChEBI" id="CHEBI:59353"/>
        <dbReference type="EC" id="5.99.1.4"/>
    </reaction>
</comment>
<accession>A0A7W9ZIH9</accession>
<name>A0A7W9ZIH9_NOVIT</name>
<evidence type="ECO:0000313" key="4">
    <source>
        <dbReference type="EMBL" id="MBB6211850.1"/>
    </source>
</evidence>
<dbReference type="InterPro" id="IPR044087">
    <property type="entry name" value="NahD-like"/>
</dbReference>
<dbReference type="SUPFAM" id="SSF52833">
    <property type="entry name" value="Thioredoxin-like"/>
    <property type="match status" value="1"/>
</dbReference>
<organism evidence="4 5">
    <name type="scientific">Novispirillum itersonii</name>
    <name type="common">Aquaspirillum itersonii</name>
    <dbReference type="NCBI Taxonomy" id="189"/>
    <lineage>
        <taxon>Bacteria</taxon>
        <taxon>Pseudomonadati</taxon>
        <taxon>Pseudomonadota</taxon>
        <taxon>Alphaproteobacteria</taxon>
        <taxon>Rhodospirillales</taxon>
        <taxon>Novispirillaceae</taxon>
        <taxon>Novispirillum</taxon>
    </lineage>
</organism>
<dbReference type="InterPro" id="IPR036249">
    <property type="entry name" value="Thioredoxin-like_sf"/>
</dbReference>
<dbReference type="InterPro" id="IPR014440">
    <property type="entry name" value="HCCAis_GSTk"/>
</dbReference>
<dbReference type="PANTHER" id="PTHR42943:SF2">
    <property type="entry name" value="GLUTATHIONE S-TRANSFERASE KAPPA 1"/>
    <property type="match status" value="1"/>
</dbReference>
<proteinExistence type="inferred from homology"/>
<comment type="caution">
    <text evidence="4">The sequence shown here is derived from an EMBL/GenBank/DDBJ whole genome shotgun (WGS) entry which is preliminary data.</text>
</comment>
<dbReference type="GO" id="GO:0004364">
    <property type="term" value="F:glutathione transferase activity"/>
    <property type="evidence" value="ECO:0007669"/>
    <property type="project" value="TreeGrafter"/>
</dbReference>
<evidence type="ECO:0000256" key="1">
    <source>
        <dbReference type="PIRNR" id="PIRNR006386"/>
    </source>
</evidence>
<protein>
    <recommendedName>
        <fullName evidence="1">2-hydroxychromene-2-carboxylate isomerase</fullName>
        <ecNumber evidence="1">5.99.1.4</ecNumber>
    </recommendedName>
</protein>
<dbReference type="GO" id="GO:0004602">
    <property type="term" value="F:glutathione peroxidase activity"/>
    <property type="evidence" value="ECO:0007669"/>
    <property type="project" value="TreeGrafter"/>
</dbReference>
<evidence type="ECO:0000313" key="5">
    <source>
        <dbReference type="Proteomes" id="UP000544872"/>
    </source>
</evidence>
<keyword evidence="1 4" id="KW-0413">Isomerase</keyword>
<evidence type="ECO:0000256" key="2">
    <source>
        <dbReference type="PIRSR" id="PIRSR006386-1"/>
    </source>
</evidence>
<comment type="similarity">
    <text evidence="1">Belongs to the GST superfamily. NadH family.</text>
</comment>
<dbReference type="Proteomes" id="UP000544872">
    <property type="component" value="Unassembled WGS sequence"/>
</dbReference>
<dbReference type="EC" id="5.99.1.4" evidence="1"/>
<dbReference type="GO" id="GO:1901170">
    <property type="term" value="P:naphthalene catabolic process"/>
    <property type="evidence" value="ECO:0007669"/>
    <property type="project" value="InterPro"/>
</dbReference>
<dbReference type="GO" id="GO:0006749">
    <property type="term" value="P:glutathione metabolic process"/>
    <property type="evidence" value="ECO:0007669"/>
    <property type="project" value="TreeGrafter"/>
</dbReference>
<gene>
    <name evidence="4" type="ORF">FHS48_003294</name>
</gene>
<dbReference type="InterPro" id="IPR001853">
    <property type="entry name" value="DSBA-like_thioredoxin_dom"/>
</dbReference>
<sequence length="202" mass="22725">MAKKTPIEFWFDFSSPYAYLAAMQIADMAEEHDRTVVWRPFLLGVVFKENGSAPLTKQPMKAAYMNHDVERFARLYDIDFKWPGTFPLPTQAAARAYYWLEQQNPALAADFVAVVFDALFARNRDISDPATVLDIAEKMGADRAALAAALDDDAVKDKLKAVCAEAVERGIFGAPMTIVDGEMFWGADRLWMVEEWLESGGW</sequence>
<dbReference type="AlphaFoldDB" id="A0A7W9ZIH9"/>
<dbReference type="Gene3D" id="3.40.30.10">
    <property type="entry name" value="Glutaredoxin"/>
    <property type="match status" value="1"/>
</dbReference>
<dbReference type="PANTHER" id="PTHR42943">
    <property type="entry name" value="GLUTATHIONE S-TRANSFERASE KAPPA"/>
    <property type="match status" value="1"/>
</dbReference>
<keyword evidence="5" id="KW-1185">Reference proteome</keyword>
<dbReference type="Pfam" id="PF01323">
    <property type="entry name" value="DSBA"/>
    <property type="match status" value="1"/>
</dbReference>